<feature type="region of interest" description="Disordered" evidence="1">
    <location>
        <begin position="293"/>
        <end position="335"/>
    </location>
</feature>
<dbReference type="Proteomes" id="UP000623687">
    <property type="component" value="Unassembled WGS sequence"/>
</dbReference>
<accession>A0A8H7A6F4</accession>
<dbReference type="RefSeq" id="XP_036636710.1">
    <property type="nucleotide sequence ID" value="XM_036770865.1"/>
</dbReference>
<protein>
    <submittedName>
        <fullName evidence="2">Uncharacterized protein</fullName>
    </submittedName>
</protein>
<feature type="compositionally biased region" description="Low complexity" evidence="1">
    <location>
        <begin position="50"/>
        <end position="66"/>
    </location>
</feature>
<dbReference type="VEuPathDB" id="FungiDB:PC9H_001214"/>
<feature type="region of interest" description="Disordered" evidence="1">
    <location>
        <begin position="1"/>
        <end position="70"/>
    </location>
</feature>
<feature type="compositionally biased region" description="Low complexity" evidence="1">
    <location>
        <begin position="9"/>
        <end position="25"/>
    </location>
</feature>
<name>A0A8H7A6F4_PLEOS</name>
<comment type="caution">
    <text evidence="2">The sequence shown here is derived from an EMBL/GenBank/DDBJ whole genome shotgun (WGS) entry which is preliminary data.</text>
</comment>
<evidence type="ECO:0000313" key="3">
    <source>
        <dbReference type="Proteomes" id="UP000623687"/>
    </source>
</evidence>
<dbReference type="GeneID" id="59371055"/>
<feature type="compositionally biased region" description="Polar residues" evidence="1">
    <location>
        <begin position="293"/>
        <end position="318"/>
    </location>
</feature>
<proteinExistence type="predicted"/>
<dbReference type="AlphaFoldDB" id="A0A8H7A6F4"/>
<evidence type="ECO:0000256" key="1">
    <source>
        <dbReference type="SAM" id="MobiDB-lite"/>
    </source>
</evidence>
<gene>
    <name evidence="2" type="ORF">PC9H_001214</name>
</gene>
<reference evidence="2" key="1">
    <citation type="submission" date="2019-07" db="EMBL/GenBank/DDBJ databases">
        <authorList>
            <person name="Palmer J.M."/>
        </authorList>
    </citation>
    <scope>NUCLEOTIDE SEQUENCE</scope>
    <source>
        <strain evidence="2">PC9</strain>
    </source>
</reference>
<keyword evidence="3" id="KW-1185">Reference proteome</keyword>
<feature type="region of interest" description="Disordered" evidence="1">
    <location>
        <begin position="135"/>
        <end position="164"/>
    </location>
</feature>
<sequence length="335" mass="36290">MAEFASQLSQQPASTPATPAPSATQYLIATHTAPTPPVSSMTSRSIGPVSTASSATLSPTSSSGLSNEVKPANATRLLESVLTQEELQHWSSSEHHEIVDNRPQQAPIQLTLKELISIAPDICKELCKRLQAKPITDERTSESGPTKYHEPLPPQVPLDDDDNDDNYDYEAAVKALYQMDDGDAPTPPNDDNNDYGAAIADLYQTDDETPLPPRITLSLHNATAIAWPSETLGIQHKSVSASRKDTNTSTIIIQEYGHCHIVKHALYGTQDNGTQDDSYTSGVRLNEVIQRTTTTANDSPPHTPLNSQQVNGNSPHDNLSTPPPSPPHSLHLPHR</sequence>
<organism evidence="2 3">
    <name type="scientific">Pleurotus ostreatus</name>
    <name type="common">Oyster mushroom</name>
    <name type="synonym">White-rot fungus</name>
    <dbReference type="NCBI Taxonomy" id="5322"/>
    <lineage>
        <taxon>Eukaryota</taxon>
        <taxon>Fungi</taxon>
        <taxon>Dikarya</taxon>
        <taxon>Basidiomycota</taxon>
        <taxon>Agaricomycotina</taxon>
        <taxon>Agaricomycetes</taxon>
        <taxon>Agaricomycetidae</taxon>
        <taxon>Agaricales</taxon>
        <taxon>Pleurotineae</taxon>
        <taxon>Pleurotaceae</taxon>
        <taxon>Pleurotus</taxon>
    </lineage>
</organism>
<evidence type="ECO:0000313" key="2">
    <source>
        <dbReference type="EMBL" id="KAF7440866.1"/>
    </source>
</evidence>
<dbReference type="EMBL" id="JACETU010000001">
    <property type="protein sequence ID" value="KAF7440866.1"/>
    <property type="molecule type" value="Genomic_DNA"/>
</dbReference>